<feature type="signal peptide" evidence="1">
    <location>
        <begin position="1"/>
        <end position="16"/>
    </location>
</feature>
<evidence type="ECO:0000256" key="1">
    <source>
        <dbReference type="SAM" id="SignalP"/>
    </source>
</evidence>
<reference evidence="2" key="1">
    <citation type="submission" date="2016-03" db="EMBL/GenBank/DDBJ databases">
        <authorList>
            <person name="Ploux O."/>
        </authorList>
    </citation>
    <scope>NUCLEOTIDE SEQUENCE</scope>
    <source>
        <strain evidence="2">UC10</strain>
    </source>
</reference>
<proteinExistence type="predicted"/>
<feature type="chain" id="PRO_5013164756" description="Secreted protein" evidence="1">
    <location>
        <begin position="17"/>
        <end position="248"/>
    </location>
</feature>
<name>A0A1Y5PNW8_9SPHN</name>
<dbReference type="AlphaFoldDB" id="A0A1Y5PNW8"/>
<dbReference type="EMBL" id="LT598653">
    <property type="protein sequence ID" value="SBV31709.1"/>
    <property type="molecule type" value="Genomic_DNA"/>
</dbReference>
<gene>
    <name evidence="2" type="ORF">SPPYR_0589</name>
</gene>
<dbReference type="RefSeq" id="WP_295323515.1">
    <property type="nucleotide sequence ID" value="NZ_LT598653.1"/>
</dbReference>
<protein>
    <recommendedName>
        <fullName evidence="3">Secreted protein</fullName>
    </recommendedName>
</protein>
<keyword evidence="1" id="KW-0732">Signal</keyword>
<dbReference type="KEGG" id="sphu:SPPYR_0589"/>
<accession>A0A1Y5PNW8</accession>
<evidence type="ECO:0000313" key="2">
    <source>
        <dbReference type="EMBL" id="SBV31709.1"/>
    </source>
</evidence>
<evidence type="ECO:0008006" key="3">
    <source>
        <dbReference type="Google" id="ProtNLM"/>
    </source>
</evidence>
<sequence length="248" mass="25994">MALALVLAAAATPILSCPGGTVETTCTAADVAAKIALTRARITHIAQRCLYDFGGTCSVEASGRINSADRGATLLWQKMLLAPRDGARTRMLVLVSQNKAGKASLAGFAESSGSLGAPDLVVDGDARQLVHVGGRLAGSGGGNADALFMNDVAKPGWRRIDLSGWAEQGGKLLPAGYWLRGPAEFAFDAMSASAPVARDDDSQCCPRGGHAMFDLDIQDDRLVLTRLRFQPMQPLGRDIEVIAGTLED</sequence>
<organism evidence="2">
    <name type="scientific">uncultured Sphingopyxis sp</name>
    <dbReference type="NCBI Taxonomy" id="310581"/>
    <lineage>
        <taxon>Bacteria</taxon>
        <taxon>Pseudomonadati</taxon>
        <taxon>Pseudomonadota</taxon>
        <taxon>Alphaproteobacteria</taxon>
        <taxon>Sphingomonadales</taxon>
        <taxon>Sphingomonadaceae</taxon>
        <taxon>Sphingopyxis</taxon>
        <taxon>environmental samples</taxon>
    </lineage>
</organism>